<dbReference type="SMART" id="SM00421">
    <property type="entry name" value="HTH_LUXR"/>
    <property type="match status" value="1"/>
</dbReference>
<dbReference type="STRING" id="45496.SAMN04488079_101129"/>
<dbReference type="InterPro" id="IPR039420">
    <property type="entry name" value="WalR-like"/>
</dbReference>
<dbReference type="InterPro" id="IPR058245">
    <property type="entry name" value="NreC/VraR/RcsB-like_REC"/>
</dbReference>
<dbReference type="InterPro" id="IPR016032">
    <property type="entry name" value="Sig_transdc_resp-reg_C-effctor"/>
</dbReference>
<keyword evidence="2" id="KW-0238">DNA-binding</keyword>
<sequence length="214" mass="23668">MSQLIKVMLTDDHAVVRSGLCRLLEQNADIKVIAEAESGEQAYQTYPEHRPDVLVMDMSMPGMGGLEALRRILHRWSDARIIMFSMHENATYAIQSLTAGAMGYVAKSGNAEDLVKAVKEVASGKSFLSADMAQKVALQSLTGDDNPTQRLTSREFEVFRLLAEGKLVEEIAGRLNIGQKTVANYQTSLKQKLDIHSPVELVRLAMKYGVITEQ</sequence>
<evidence type="ECO:0000256" key="1">
    <source>
        <dbReference type="ARBA" id="ARBA00022553"/>
    </source>
</evidence>
<dbReference type="AlphaFoldDB" id="A0A1I3TZN9"/>
<gene>
    <name evidence="6" type="ORF">SAMN04488079_101129</name>
</gene>
<dbReference type="SMART" id="SM00448">
    <property type="entry name" value="REC"/>
    <property type="match status" value="1"/>
</dbReference>
<dbReference type="PANTHER" id="PTHR43214">
    <property type="entry name" value="TWO-COMPONENT RESPONSE REGULATOR"/>
    <property type="match status" value="1"/>
</dbReference>
<dbReference type="RefSeq" id="WP_177207226.1">
    <property type="nucleotide sequence ID" value="NZ_FOSH01000001.1"/>
</dbReference>
<feature type="domain" description="Response regulatory" evidence="5">
    <location>
        <begin position="6"/>
        <end position="122"/>
    </location>
</feature>
<keyword evidence="1 3" id="KW-0597">Phosphoprotein</keyword>
<evidence type="ECO:0000313" key="7">
    <source>
        <dbReference type="Proteomes" id="UP000198924"/>
    </source>
</evidence>
<dbReference type="GO" id="GO:0000160">
    <property type="term" value="P:phosphorelay signal transduction system"/>
    <property type="evidence" value="ECO:0007669"/>
    <property type="project" value="InterPro"/>
</dbReference>
<dbReference type="SUPFAM" id="SSF46894">
    <property type="entry name" value="C-terminal effector domain of the bipartite response regulators"/>
    <property type="match status" value="1"/>
</dbReference>
<dbReference type="CDD" id="cd17535">
    <property type="entry name" value="REC_NarL-like"/>
    <property type="match status" value="1"/>
</dbReference>
<reference evidence="7" key="1">
    <citation type="submission" date="2016-10" db="EMBL/GenBank/DDBJ databases">
        <authorList>
            <person name="Varghese N."/>
            <person name="Submissions S."/>
        </authorList>
    </citation>
    <scope>NUCLEOTIDE SEQUENCE [LARGE SCALE GENOMIC DNA]</scope>
    <source>
        <strain evidence="7">DSM 11578</strain>
    </source>
</reference>
<evidence type="ECO:0000259" key="4">
    <source>
        <dbReference type="PROSITE" id="PS50043"/>
    </source>
</evidence>
<name>A0A1I3TZN9_9GAMM</name>
<dbReference type="InterPro" id="IPR000792">
    <property type="entry name" value="Tscrpt_reg_LuxR_C"/>
</dbReference>
<dbReference type="Pfam" id="PF00196">
    <property type="entry name" value="GerE"/>
    <property type="match status" value="1"/>
</dbReference>
<dbReference type="InterPro" id="IPR011006">
    <property type="entry name" value="CheY-like_superfamily"/>
</dbReference>
<feature type="modified residue" description="4-aspartylphosphate" evidence="3">
    <location>
        <position position="57"/>
    </location>
</feature>
<organism evidence="6 7">
    <name type="scientific">Methylophaga sulfidovorans</name>
    <dbReference type="NCBI Taxonomy" id="45496"/>
    <lineage>
        <taxon>Bacteria</taxon>
        <taxon>Pseudomonadati</taxon>
        <taxon>Pseudomonadota</taxon>
        <taxon>Gammaproteobacteria</taxon>
        <taxon>Thiotrichales</taxon>
        <taxon>Piscirickettsiaceae</taxon>
        <taxon>Methylophaga</taxon>
    </lineage>
</organism>
<feature type="domain" description="HTH luxR-type" evidence="4">
    <location>
        <begin position="144"/>
        <end position="209"/>
    </location>
</feature>
<evidence type="ECO:0000313" key="6">
    <source>
        <dbReference type="EMBL" id="SFJ76744.1"/>
    </source>
</evidence>
<evidence type="ECO:0000259" key="5">
    <source>
        <dbReference type="PROSITE" id="PS50110"/>
    </source>
</evidence>
<dbReference type="CDD" id="cd06170">
    <property type="entry name" value="LuxR_C_like"/>
    <property type="match status" value="1"/>
</dbReference>
<dbReference type="SUPFAM" id="SSF52172">
    <property type="entry name" value="CheY-like"/>
    <property type="match status" value="1"/>
</dbReference>
<dbReference type="PROSITE" id="PS50110">
    <property type="entry name" value="RESPONSE_REGULATORY"/>
    <property type="match status" value="1"/>
</dbReference>
<dbReference type="PRINTS" id="PR00038">
    <property type="entry name" value="HTHLUXR"/>
</dbReference>
<dbReference type="Pfam" id="PF00072">
    <property type="entry name" value="Response_reg"/>
    <property type="match status" value="1"/>
</dbReference>
<dbReference type="Proteomes" id="UP000198924">
    <property type="component" value="Unassembled WGS sequence"/>
</dbReference>
<protein>
    <submittedName>
        <fullName evidence="6">Two component transcriptional regulator, LuxR family</fullName>
    </submittedName>
</protein>
<keyword evidence="7" id="KW-1185">Reference proteome</keyword>
<dbReference type="GO" id="GO:0006355">
    <property type="term" value="P:regulation of DNA-templated transcription"/>
    <property type="evidence" value="ECO:0007669"/>
    <property type="project" value="InterPro"/>
</dbReference>
<dbReference type="InterPro" id="IPR001789">
    <property type="entry name" value="Sig_transdc_resp-reg_receiver"/>
</dbReference>
<dbReference type="Gene3D" id="3.40.50.2300">
    <property type="match status" value="1"/>
</dbReference>
<dbReference type="GO" id="GO:0003677">
    <property type="term" value="F:DNA binding"/>
    <property type="evidence" value="ECO:0007669"/>
    <property type="project" value="UniProtKB-KW"/>
</dbReference>
<accession>A0A1I3TZN9</accession>
<proteinExistence type="predicted"/>
<dbReference type="PROSITE" id="PS00622">
    <property type="entry name" value="HTH_LUXR_1"/>
    <property type="match status" value="1"/>
</dbReference>
<evidence type="ECO:0000256" key="2">
    <source>
        <dbReference type="ARBA" id="ARBA00023125"/>
    </source>
</evidence>
<dbReference type="EMBL" id="FOSH01000001">
    <property type="protein sequence ID" value="SFJ76744.1"/>
    <property type="molecule type" value="Genomic_DNA"/>
</dbReference>
<evidence type="ECO:0000256" key="3">
    <source>
        <dbReference type="PROSITE-ProRule" id="PRU00169"/>
    </source>
</evidence>
<dbReference type="PROSITE" id="PS50043">
    <property type="entry name" value="HTH_LUXR_2"/>
    <property type="match status" value="1"/>
</dbReference>
<dbReference type="PANTHER" id="PTHR43214:SF43">
    <property type="entry name" value="TWO-COMPONENT RESPONSE REGULATOR"/>
    <property type="match status" value="1"/>
</dbReference>